<evidence type="ECO:0000313" key="2">
    <source>
        <dbReference type="Proteomes" id="UP000003900"/>
    </source>
</evidence>
<organism evidence="1 2">
    <name type="scientific">Paenibacillus dendritiformis C454</name>
    <dbReference type="NCBI Taxonomy" id="1131935"/>
    <lineage>
        <taxon>Bacteria</taxon>
        <taxon>Bacillati</taxon>
        <taxon>Bacillota</taxon>
        <taxon>Bacilli</taxon>
        <taxon>Bacillales</taxon>
        <taxon>Paenibacillaceae</taxon>
        <taxon>Paenibacillus</taxon>
    </lineage>
</organism>
<dbReference type="RefSeq" id="WP_006675369.1">
    <property type="nucleotide sequence ID" value="NZ_AHKH01000007.1"/>
</dbReference>
<gene>
    <name evidence="1" type="ORF">PDENDC454_04289</name>
</gene>
<sequence length="66" mass="7795">MKAKVTIAVTRIIDLDQEEYVGMTDEERLQQEIFWAKEYGYEWMEWDGSQWQTTGELIEDGEGTES</sequence>
<dbReference type="PATRIC" id="fig|1131935.3.peg.855"/>
<comment type="caution">
    <text evidence="1">The sequence shown here is derived from an EMBL/GenBank/DDBJ whole genome shotgun (WGS) entry which is preliminary data.</text>
</comment>
<dbReference type="Proteomes" id="UP000003900">
    <property type="component" value="Unassembled WGS sequence"/>
</dbReference>
<protein>
    <submittedName>
        <fullName evidence="1">Uncharacterized protein</fullName>
    </submittedName>
</protein>
<keyword evidence="2" id="KW-1185">Reference proteome</keyword>
<evidence type="ECO:0000313" key="1">
    <source>
        <dbReference type="EMBL" id="EHQ63655.1"/>
    </source>
</evidence>
<accession>H3SBH2</accession>
<reference evidence="1 2" key="1">
    <citation type="journal article" date="2012" name="J. Bacteriol.">
        <title>Genome Sequence of the Pattern-Forming Social Bacterium Paenibacillus dendritiformis C454 Chiral Morphotype.</title>
        <authorList>
            <person name="Sirota-Madi A."/>
            <person name="Olender T."/>
            <person name="Helman Y."/>
            <person name="Brainis I."/>
            <person name="Finkelshtein A."/>
            <person name="Roth D."/>
            <person name="Hagai E."/>
            <person name="Leshkowitz D."/>
            <person name="Brodsky L."/>
            <person name="Galatenko V."/>
            <person name="Nikolaev V."/>
            <person name="Gutnick D.L."/>
            <person name="Lancet D."/>
            <person name="Ben-Jacob E."/>
        </authorList>
    </citation>
    <scope>NUCLEOTIDE SEQUENCE [LARGE SCALE GENOMIC DNA]</scope>
    <source>
        <strain evidence="1 2">C454</strain>
    </source>
</reference>
<dbReference type="STRING" id="1131935.PDENDC454_04289"/>
<proteinExistence type="predicted"/>
<dbReference type="AlphaFoldDB" id="H3SBH2"/>
<dbReference type="EMBL" id="AHKH01000007">
    <property type="protein sequence ID" value="EHQ63655.1"/>
    <property type="molecule type" value="Genomic_DNA"/>
</dbReference>
<name>H3SBH2_9BACL</name>